<dbReference type="GeneTree" id="ENSGT00940000164483"/>
<evidence type="ECO:0000256" key="2">
    <source>
        <dbReference type="ARBA" id="ARBA00023272"/>
    </source>
</evidence>
<evidence type="ECO:0000313" key="4">
    <source>
        <dbReference type="Ensembl" id="ENSCWAP00000015373.1"/>
    </source>
</evidence>
<feature type="compositionally biased region" description="Low complexity" evidence="3">
    <location>
        <begin position="22"/>
        <end position="37"/>
    </location>
</feature>
<keyword evidence="2" id="KW-0650">Protein phosphatase inhibitor</keyword>
<dbReference type="Gene3D" id="6.10.250.1050">
    <property type="match status" value="2"/>
</dbReference>
<comment type="similarity">
    <text evidence="1">Belongs to the protein phosphatase inhibitor 2 family.</text>
</comment>
<evidence type="ECO:0000313" key="5">
    <source>
        <dbReference type="Proteomes" id="UP000694540"/>
    </source>
</evidence>
<dbReference type="GO" id="GO:0004864">
    <property type="term" value="F:protein phosphatase inhibitor activity"/>
    <property type="evidence" value="ECO:0007669"/>
    <property type="project" value="UniProtKB-KW"/>
</dbReference>
<feature type="region of interest" description="Disordered" evidence="3">
    <location>
        <begin position="1"/>
        <end position="42"/>
    </location>
</feature>
<reference evidence="4" key="1">
    <citation type="submission" date="2025-08" db="UniProtKB">
        <authorList>
            <consortium name="Ensembl"/>
        </authorList>
    </citation>
    <scope>IDENTIFICATION</scope>
</reference>
<dbReference type="PANTHER" id="PTHR12398:SF41">
    <property type="entry name" value="PPP1R2C FAMILY MEMBER C"/>
    <property type="match status" value="1"/>
</dbReference>
<dbReference type="AlphaFoldDB" id="A0A8C3YHJ5"/>
<reference evidence="4" key="2">
    <citation type="submission" date="2025-09" db="UniProtKB">
        <authorList>
            <consortium name="Ensembl"/>
        </authorList>
    </citation>
    <scope>IDENTIFICATION</scope>
</reference>
<name>A0A8C3YHJ5_9CETA</name>
<protein>
    <submittedName>
        <fullName evidence="4">Uncharacterized protein</fullName>
    </submittedName>
</protein>
<dbReference type="Proteomes" id="UP000694540">
    <property type="component" value="Unplaced"/>
</dbReference>
<dbReference type="Ensembl" id="ENSCWAT00000016682.1">
    <property type="protein sequence ID" value="ENSCWAP00000015373.1"/>
    <property type="gene ID" value="ENSCWAG00000011927.1"/>
</dbReference>
<dbReference type="PANTHER" id="PTHR12398">
    <property type="entry name" value="PROTEIN PHOSPHATASE INHIBITOR"/>
    <property type="match status" value="1"/>
</dbReference>
<accession>A0A8C3YHJ5</accession>
<sequence length="200" mass="22851">IATPTASHRPIKGILKNKGSTASSVAASAQQSGGAVAEVQREKSQKWDEKNILATYQPAYRDYDFMKTNEPSTAQPGLLEDPEGAACDFATKEAMTLDNLAKRLAATDTSELSYRVGEPEREWAYISKIFLDKQEKHRQFEMKRKLHYNEGLNIKLARQLISRDLEREKEEDENEESRPFKLNCQVKILPMSLLWVLYNR</sequence>
<evidence type="ECO:0000256" key="1">
    <source>
        <dbReference type="ARBA" id="ARBA00005472"/>
    </source>
</evidence>
<evidence type="ECO:0000256" key="3">
    <source>
        <dbReference type="SAM" id="MobiDB-lite"/>
    </source>
</evidence>
<keyword evidence="5" id="KW-1185">Reference proteome</keyword>
<organism evidence="4 5">
    <name type="scientific">Catagonus wagneri</name>
    <name type="common">Chacoan peccary</name>
    <dbReference type="NCBI Taxonomy" id="51154"/>
    <lineage>
        <taxon>Eukaryota</taxon>
        <taxon>Metazoa</taxon>
        <taxon>Chordata</taxon>
        <taxon>Craniata</taxon>
        <taxon>Vertebrata</taxon>
        <taxon>Euteleostomi</taxon>
        <taxon>Mammalia</taxon>
        <taxon>Eutheria</taxon>
        <taxon>Laurasiatheria</taxon>
        <taxon>Artiodactyla</taxon>
        <taxon>Suina</taxon>
        <taxon>Tayassuidae</taxon>
        <taxon>Catagonus</taxon>
    </lineage>
</organism>
<dbReference type="GO" id="GO:0009966">
    <property type="term" value="P:regulation of signal transduction"/>
    <property type="evidence" value="ECO:0007669"/>
    <property type="project" value="InterPro"/>
</dbReference>
<dbReference type="InterPro" id="IPR007062">
    <property type="entry name" value="PPI-2"/>
</dbReference>
<proteinExistence type="inferred from homology"/>
<dbReference type="Pfam" id="PF04979">
    <property type="entry name" value="IPP-2"/>
    <property type="match status" value="1"/>
</dbReference>